<dbReference type="InterPro" id="IPR036097">
    <property type="entry name" value="HisK_dim/P_sf"/>
</dbReference>
<feature type="transmembrane region" description="Helical" evidence="14">
    <location>
        <begin position="308"/>
        <end position="329"/>
    </location>
</feature>
<dbReference type="GO" id="GO:0005524">
    <property type="term" value="F:ATP binding"/>
    <property type="evidence" value="ECO:0007669"/>
    <property type="project" value="UniProtKB-KW"/>
</dbReference>
<keyword evidence="5" id="KW-0597">Phosphoprotein</keyword>
<evidence type="ECO:0000256" key="14">
    <source>
        <dbReference type="SAM" id="Phobius"/>
    </source>
</evidence>
<dbReference type="InterPro" id="IPR000014">
    <property type="entry name" value="PAS"/>
</dbReference>
<evidence type="ECO:0000256" key="7">
    <source>
        <dbReference type="ARBA" id="ARBA00022692"/>
    </source>
</evidence>
<dbReference type="NCBIfam" id="TIGR00229">
    <property type="entry name" value="sensory_box"/>
    <property type="match status" value="1"/>
</dbReference>
<feature type="transmembrane region" description="Helical" evidence="14">
    <location>
        <begin position="73"/>
        <end position="93"/>
    </location>
</feature>
<evidence type="ECO:0000256" key="1">
    <source>
        <dbReference type="ARBA" id="ARBA00000085"/>
    </source>
</evidence>
<evidence type="ECO:0000256" key="2">
    <source>
        <dbReference type="ARBA" id="ARBA00004141"/>
    </source>
</evidence>
<feature type="transmembrane region" description="Helical" evidence="14">
    <location>
        <begin position="401"/>
        <end position="423"/>
    </location>
</feature>
<feature type="transmembrane region" description="Helical" evidence="14">
    <location>
        <begin position="155"/>
        <end position="173"/>
    </location>
</feature>
<comment type="subcellular location">
    <subcellularLocation>
        <location evidence="2">Membrane</location>
        <topology evidence="2">Multi-pass membrane protein</topology>
    </subcellularLocation>
</comment>
<dbReference type="Pfam" id="PF02518">
    <property type="entry name" value="HATPase_c"/>
    <property type="match status" value="1"/>
</dbReference>
<dbReference type="PANTHER" id="PTHR43065">
    <property type="entry name" value="SENSOR HISTIDINE KINASE"/>
    <property type="match status" value="1"/>
</dbReference>
<dbReference type="InterPro" id="IPR001734">
    <property type="entry name" value="Na/solute_symporter"/>
</dbReference>
<feature type="transmembrane region" description="Helical" evidence="14">
    <location>
        <begin position="6"/>
        <end position="27"/>
    </location>
</feature>
<feature type="transmembrane region" description="Helical" evidence="14">
    <location>
        <begin position="336"/>
        <end position="355"/>
    </location>
</feature>
<evidence type="ECO:0000256" key="5">
    <source>
        <dbReference type="ARBA" id="ARBA00022553"/>
    </source>
</evidence>
<sequence length="984" mass="108093">MLTSFDLSQLILISATYLLLLFGVAWISEKGLIPRWIIRHPLTYTLSLGVYASAWAFYGTVGLAYQYGFGFLASYLGITGAFLLAPVLLYPILRITRTYQLSSLADLFAFRFRSSWAGALTTLFMLIGVLPLLALQIQAVADSIGILTREPLQNRFALGFCALITLFTILFGARHIATREKHEGLVFAIAFESVVKLLALGGIGLYALYGVFGGPGELELWLLQNQASLTALHTPLQEGPWRTLLLVFFASAIVMPHMYHMTFTENLNPRAIVSASWGLPLFLLLMSLSVPLILWAGLKLGATTNPEYFTLGLGIAVNSPTLALVAYIGGLSASSGLIIVTTLALSGMALNHLVLPLYQPPAEGNIYRWLKWTRRALIIAIIMAAYGFYLLLGAEQDLANLGIVAFVATLQFLPGALSVLYWPTANRRGFIAGLLTGALVWAVSMLLPLVSNLQGMQLPLFNVIYTLDDTSWHLAAIGSLAANVLVFTLISLFTEASPEEKSAAEACTVDNVRRPQRRELLATSPQDFAAQLAKPLGAKTAQKEIEQALRDLHLPFDERRPYALRRLRDRIEANLSGLMGPSVAQDIVETFLPYKSGSEGYVSEDIHFIESRLEDYQSRLTGLAAELDALRRFHRQTLQELPMGVCSLAKDQEILMWNRALEDLTEIPALRVVGSRLEALDEPWQSMLSSFIQQDDEHLHKQQLTLDGEERWINLHKAAIDEPLAPGNSGLVLLIEDVTETRVLEDQLVHSERLASIGRLAAGVAHEIGNPVTGIACLAQNLREEREDDDEVAELSSQIIDQTKRISRIVQSLMNFAHAGAQQRAEYPVSLAAVAQDAISLLSLNRNATDVQFFNLCDPDHLAKGDPQRLAQVLINLLSNARDASLTGGAIRVSSEASEQSVLLIVEDEGSGIPKAIMDRLFEPFFTTKDPGKGTGLGLALVYSIVEEHYGQITIDSPANPERQLGTRFRVTLPRYIEATSVAT</sequence>
<protein>
    <recommendedName>
        <fullName evidence="4">histidine kinase</fullName>
        <ecNumber evidence="4">2.7.13.3</ecNumber>
    </recommendedName>
</protein>
<proteinExistence type="inferred from homology"/>
<keyword evidence="17" id="KW-1185">Reference proteome</keyword>
<feature type="transmembrane region" description="Helical" evidence="14">
    <location>
        <begin position="185"/>
        <end position="212"/>
    </location>
</feature>
<dbReference type="GO" id="GO:0000155">
    <property type="term" value="F:phosphorelay sensor kinase activity"/>
    <property type="evidence" value="ECO:0007669"/>
    <property type="project" value="InterPro"/>
</dbReference>
<evidence type="ECO:0000256" key="9">
    <source>
        <dbReference type="ARBA" id="ARBA00022777"/>
    </source>
</evidence>
<dbReference type="InterPro" id="IPR036890">
    <property type="entry name" value="HATPase_C_sf"/>
</dbReference>
<dbReference type="EC" id="2.7.13.3" evidence="4"/>
<evidence type="ECO:0000256" key="6">
    <source>
        <dbReference type="ARBA" id="ARBA00022679"/>
    </source>
</evidence>
<dbReference type="EMBL" id="CP053697">
    <property type="protein sequence ID" value="QKE64437.1"/>
    <property type="molecule type" value="Genomic_DNA"/>
</dbReference>
<dbReference type="PROSITE" id="PS50109">
    <property type="entry name" value="HIS_KIN"/>
    <property type="match status" value="1"/>
</dbReference>
<keyword evidence="13 14" id="KW-0472">Membrane</keyword>
<dbReference type="SUPFAM" id="SSF55874">
    <property type="entry name" value="ATPase domain of HSP90 chaperone/DNA topoisomerase II/histidine kinase"/>
    <property type="match status" value="1"/>
</dbReference>
<dbReference type="SMART" id="SM00387">
    <property type="entry name" value="HATPase_c"/>
    <property type="match status" value="1"/>
</dbReference>
<feature type="transmembrane region" description="Helical" evidence="14">
    <location>
        <begin position="271"/>
        <end position="296"/>
    </location>
</feature>
<gene>
    <name evidence="16" type="ORF">HNE05_14125</name>
</gene>
<dbReference type="InterPro" id="IPR038377">
    <property type="entry name" value="Na/Glc_symporter_sf"/>
</dbReference>
<dbReference type="Gene3D" id="1.20.1730.10">
    <property type="entry name" value="Sodium/glucose cotransporter"/>
    <property type="match status" value="1"/>
</dbReference>
<dbReference type="SMART" id="SM00388">
    <property type="entry name" value="HisKA"/>
    <property type="match status" value="1"/>
</dbReference>
<evidence type="ECO:0000256" key="8">
    <source>
        <dbReference type="ARBA" id="ARBA00022741"/>
    </source>
</evidence>
<feature type="transmembrane region" description="Helical" evidence="14">
    <location>
        <begin position="241"/>
        <end position="259"/>
    </location>
</feature>
<dbReference type="KEGG" id="pcam:HNE05_14125"/>
<dbReference type="GO" id="GO:0016020">
    <property type="term" value="C:membrane"/>
    <property type="evidence" value="ECO:0007669"/>
    <property type="project" value="UniProtKB-SubCell"/>
</dbReference>
<name>A0A6M8FI69_9GAMM</name>
<feature type="transmembrane region" description="Helical" evidence="14">
    <location>
        <begin position="114"/>
        <end position="135"/>
    </location>
</feature>
<dbReference type="GO" id="GO:0022857">
    <property type="term" value="F:transmembrane transporter activity"/>
    <property type="evidence" value="ECO:0007669"/>
    <property type="project" value="InterPro"/>
</dbReference>
<accession>A0A6M8FI69</accession>
<dbReference type="Pfam" id="PF00512">
    <property type="entry name" value="HisKA"/>
    <property type="match status" value="1"/>
</dbReference>
<feature type="transmembrane region" description="Helical" evidence="14">
    <location>
        <begin position="471"/>
        <end position="493"/>
    </location>
</feature>
<comment type="similarity">
    <text evidence="3">Belongs to the sodium:solute symporter (SSF) (TC 2.A.21) family.</text>
</comment>
<dbReference type="InterPro" id="IPR005467">
    <property type="entry name" value="His_kinase_dom"/>
</dbReference>
<dbReference type="CDD" id="cd10322">
    <property type="entry name" value="SLC5sbd"/>
    <property type="match status" value="1"/>
</dbReference>
<dbReference type="PROSITE" id="PS50283">
    <property type="entry name" value="NA_SOLUT_SYMP_3"/>
    <property type="match status" value="1"/>
</dbReference>
<dbReference type="Gene3D" id="1.10.287.130">
    <property type="match status" value="1"/>
</dbReference>
<keyword evidence="12" id="KW-0902">Two-component regulatory system</keyword>
<evidence type="ECO:0000256" key="3">
    <source>
        <dbReference type="ARBA" id="ARBA00006434"/>
    </source>
</evidence>
<feature type="domain" description="Histidine kinase" evidence="15">
    <location>
        <begin position="763"/>
        <end position="977"/>
    </location>
</feature>
<keyword evidence="8" id="KW-0547">Nucleotide-binding</keyword>
<dbReference type="InterPro" id="IPR003661">
    <property type="entry name" value="HisK_dim/P_dom"/>
</dbReference>
<keyword evidence="11 14" id="KW-1133">Transmembrane helix</keyword>
<dbReference type="PRINTS" id="PR00344">
    <property type="entry name" value="BCTRLSENSOR"/>
</dbReference>
<feature type="transmembrane region" description="Helical" evidence="14">
    <location>
        <begin position="375"/>
        <end position="394"/>
    </location>
</feature>
<organism evidence="16 17">
    <name type="scientific">Aquipseudomonas campi</name>
    <dbReference type="NCBI Taxonomy" id="2731681"/>
    <lineage>
        <taxon>Bacteria</taxon>
        <taxon>Pseudomonadati</taxon>
        <taxon>Pseudomonadota</taxon>
        <taxon>Gammaproteobacteria</taxon>
        <taxon>Pseudomonadales</taxon>
        <taxon>Pseudomonadaceae</taxon>
        <taxon>Aquipseudomonas</taxon>
    </lineage>
</organism>
<evidence type="ECO:0000256" key="13">
    <source>
        <dbReference type="ARBA" id="ARBA00023136"/>
    </source>
</evidence>
<reference evidence="16" key="1">
    <citation type="submission" date="2020-07" db="EMBL/GenBank/DDBJ databases">
        <title>Nitrate ammonifying Pseudomonas campi sp. nov. isolated from German agricultural grassland.</title>
        <authorList>
            <person name="Timsy T."/>
            <person name="Ulrich A."/>
            <person name="Spanner T."/>
            <person name="Foesel B."/>
            <person name="Kolb S."/>
            <person name="Horn M.A."/>
            <person name="Behrendt U."/>
        </authorList>
    </citation>
    <scope>NUCLEOTIDE SEQUENCE</scope>
    <source>
        <strain evidence="16">S1-A32-2</strain>
    </source>
</reference>
<dbReference type="PANTHER" id="PTHR43065:SF10">
    <property type="entry name" value="PEROXIDE STRESS-ACTIVATED HISTIDINE KINASE MAK3"/>
    <property type="match status" value="1"/>
</dbReference>
<feature type="transmembrane region" description="Helical" evidence="14">
    <location>
        <begin position="429"/>
        <end position="450"/>
    </location>
</feature>
<keyword evidence="7 14" id="KW-0812">Transmembrane</keyword>
<dbReference type="AlphaFoldDB" id="A0A6M8FI69"/>
<keyword evidence="10" id="KW-0067">ATP-binding</keyword>
<evidence type="ECO:0000256" key="12">
    <source>
        <dbReference type="ARBA" id="ARBA00023012"/>
    </source>
</evidence>
<evidence type="ECO:0000256" key="11">
    <source>
        <dbReference type="ARBA" id="ARBA00022989"/>
    </source>
</evidence>
<evidence type="ECO:0000313" key="16">
    <source>
        <dbReference type="EMBL" id="QKE64437.1"/>
    </source>
</evidence>
<keyword evidence="6" id="KW-0808">Transferase</keyword>
<evidence type="ECO:0000313" key="17">
    <source>
        <dbReference type="Proteomes" id="UP000501379"/>
    </source>
</evidence>
<dbReference type="SUPFAM" id="SSF47384">
    <property type="entry name" value="Homodimeric domain of signal transducing histidine kinase"/>
    <property type="match status" value="1"/>
</dbReference>
<dbReference type="Gene3D" id="3.30.450.20">
    <property type="entry name" value="PAS domain"/>
    <property type="match status" value="1"/>
</dbReference>
<dbReference type="Gene3D" id="3.30.565.10">
    <property type="entry name" value="Histidine kinase-like ATPase, C-terminal domain"/>
    <property type="match status" value="1"/>
</dbReference>
<dbReference type="RefSeq" id="WP_173209347.1">
    <property type="nucleotide sequence ID" value="NZ_CP053697.2"/>
</dbReference>
<comment type="catalytic activity">
    <reaction evidence="1">
        <text>ATP + protein L-histidine = ADP + protein N-phospho-L-histidine.</text>
        <dbReference type="EC" id="2.7.13.3"/>
    </reaction>
</comment>
<dbReference type="Proteomes" id="UP000501379">
    <property type="component" value="Chromosome"/>
</dbReference>
<evidence type="ECO:0000259" key="15">
    <source>
        <dbReference type="PROSITE" id="PS50109"/>
    </source>
</evidence>
<dbReference type="InterPro" id="IPR004358">
    <property type="entry name" value="Sig_transdc_His_kin-like_C"/>
</dbReference>
<keyword evidence="9" id="KW-0418">Kinase</keyword>
<dbReference type="InterPro" id="IPR003594">
    <property type="entry name" value="HATPase_dom"/>
</dbReference>
<evidence type="ECO:0000256" key="4">
    <source>
        <dbReference type="ARBA" id="ARBA00012438"/>
    </source>
</evidence>
<dbReference type="SUPFAM" id="SSF55785">
    <property type="entry name" value="PYP-like sensor domain (PAS domain)"/>
    <property type="match status" value="1"/>
</dbReference>
<dbReference type="CDD" id="cd00082">
    <property type="entry name" value="HisKA"/>
    <property type="match status" value="1"/>
</dbReference>
<dbReference type="InterPro" id="IPR035965">
    <property type="entry name" value="PAS-like_dom_sf"/>
</dbReference>
<evidence type="ECO:0000256" key="10">
    <source>
        <dbReference type="ARBA" id="ARBA00022840"/>
    </source>
</evidence>